<reference evidence="1" key="1">
    <citation type="journal article" name="DNA Res.">
        <title>The physiological potential of anammox bacteria as revealed by their core genome structure.</title>
        <authorList>
            <person name="Okubo T."/>
            <person name="Toyoda A."/>
            <person name="Fukuhara K."/>
            <person name="Uchiyama I."/>
            <person name="Harigaya Y."/>
            <person name="Kuroiwa M."/>
            <person name="Suzuki T."/>
            <person name="Murakami Y."/>
            <person name="Suwa Y."/>
            <person name="Takami H."/>
        </authorList>
    </citation>
    <scope>NUCLEOTIDE SEQUENCE</scope>
    <source>
        <strain evidence="1">317325-2</strain>
    </source>
</reference>
<accession>A0A809RAD5</accession>
<dbReference type="AlphaFoldDB" id="A0A809RAD5"/>
<sequence>MPEYKVFYSWQSDLPNATNRGFIQDALDKACKQIANNPEIEESPRLDQDTQGLPGAPSIPQAIMEKIDSCQAFVADVSLCYVGPEDTPAPNPNVVYELGYAVARLGWDRIILVVNTEFGPVEKLPFDLEKRRAIPYTAKEGEKDRSEDKKGLISRLAAGVEAITKRQPIVPKRTPADIAIEAIESQVPARKARIREFWASLLAELHALEPDLRSEAPSNASVPAQVEALKLSVDNSGALSRSWSRVCEAVALADDSEAADALTRGFEKLLEEYDTKPGSPIGTIYKAWFDFWRLIGHEFFTVWVGCLLKEERWKLIDELLGRTFYWEQHRAKTNKGSVYFDEFSVYIELFGHHAKLNHRLSYHADVLAERYGPEGIGSALSFEEFIEADLFLYVAGELRIPSGWSDTIQWRPWSVLYMKREPRFLTEAASKKYAQGIKTALGTEDSDDIRKVMSERIPYIEKLWPNGIWEVPVSQETIKAFDTVG</sequence>
<proteinExistence type="predicted"/>
<gene>
    <name evidence="1" type="ORF">NPRO_21280</name>
</gene>
<evidence type="ECO:0000313" key="2">
    <source>
        <dbReference type="Proteomes" id="UP000662873"/>
    </source>
</evidence>
<dbReference type="EMBL" id="AP021858">
    <property type="protein sequence ID" value="BBO24533.1"/>
    <property type="molecule type" value="Genomic_DNA"/>
</dbReference>
<dbReference type="KEGG" id="npy:NPRO_21280"/>
<evidence type="ECO:0000313" key="1">
    <source>
        <dbReference type="EMBL" id="BBO24533.1"/>
    </source>
</evidence>
<protein>
    <recommendedName>
        <fullName evidence="3">CD-NTase-associated protein 12/Pycsar effector protein TIR domain-containing protein</fullName>
    </recommendedName>
</protein>
<evidence type="ECO:0008006" key="3">
    <source>
        <dbReference type="Google" id="ProtNLM"/>
    </source>
</evidence>
<organism evidence="1 2">
    <name type="scientific">Candidatus Nitrosymbiomonas proteolyticus</name>
    <dbReference type="NCBI Taxonomy" id="2608984"/>
    <lineage>
        <taxon>Bacteria</taxon>
        <taxon>Bacillati</taxon>
        <taxon>Armatimonadota</taxon>
        <taxon>Armatimonadota incertae sedis</taxon>
        <taxon>Candidatus Nitrosymbiomonas</taxon>
    </lineage>
</organism>
<name>A0A809RAD5_9BACT</name>
<dbReference type="Proteomes" id="UP000662873">
    <property type="component" value="Chromosome"/>
</dbReference>